<gene>
    <name evidence="2" type="ORF">TIFTF001_032342</name>
</gene>
<keyword evidence="1" id="KW-0812">Transmembrane</keyword>
<dbReference type="Proteomes" id="UP001187192">
    <property type="component" value="Unassembled WGS sequence"/>
</dbReference>
<comment type="caution">
    <text evidence="2">The sequence shown here is derived from an EMBL/GenBank/DDBJ whole genome shotgun (WGS) entry which is preliminary data.</text>
</comment>
<evidence type="ECO:0000313" key="2">
    <source>
        <dbReference type="EMBL" id="GMN63264.1"/>
    </source>
</evidence>
<sequence>MPGLLFTNLVFLPTGAHVLLSVALLPVLRGGGRVDLAG</sequence>
<keyword evidence="3" id="KW-1185">Reference proteome</keyword>
<organism evidence="2 3">
    <name type="scientific">Ficus carica</name>
    <name type="common">Common fig</name>
    <dbReference type="NCBI Taxonomy" id="3494"/>
    <lineage>
        <taxon>Eukaryota</taxon>
        <taxon>Viridiplantae</taxon>
        <taxon>Streptophyta</taxon>
        <taxon>Embryophyta</taxon>
        <taxon>Tracheophyta</taxon>
        <taxon>Spermatophyta</taxon>
        <taxon>Magnoliopsida</taxon>
        <taxon>eudicotyledons</taxon>
        <taxon>Gunneridae</taxon>
        <taxon>Pentapetalae</taxon>
        <taxon>rosids</taxon>
        <taxon>fabids</taxon>
        <taxon>Rosales</taxon>
        <taxon>Moraceae</taxon>
        <taxon>Ficeae</taxon>
        <taxon>Ficus</taxon>
    </lineage>
</organism>
<proteinExistence type="predicted"/>
<feature type="transmembrane region" description="Helical" evidence="1">
    <location>
        <begin position="6"/>
        <end position="28"/>
    </location>
</feature>
<dbReference type="EMBL" id="BTGU01000146">
    <property type="protein sequence ID" value="GMN63264.1"/>
    <property type="molecule type" value="Genomic_DNA"/>
</dbReference>
<dbReference type="AlphaFoldDB" id="A0AA88DWV8"/>
<reference evidence="2" key="1">
    <citation type="submission" date="2023-07" db="EMBL/GenBank/DDBJ databases">
        <title>draft genome sequence of fig (Ficus carica).</title>
        <authorList>
            <person name="Takahashi T."/>
            <person name="Nishimura K."/>
        </authorList>
    </citation>
    <scope>NUCLEOTIDE SEQUENCE</scope>
</reference>
<keyword evidence="1" id="KW-1133">Transmembrane helix</keyword>
<evidence type="ECO:0000256" key="1">
    <source>
        <dbReference type="SAM" id="Phobius"/>
    </source>
</evidence>
<protein>
    <submittedName>
        <fullName evidence="2">Uncharacterized protein</fullName>
    </submittedName>
</protein>
<name>A0AA88DWV8_FICCA</name>
<evidence type="ECO:0000313" key="3">
    <source>
        <dbReference type="Proteomes" id="UP001187192"/>
    </source>
</evidence>
<keyword evidence="1" id="KW-0472">Membrane</keyword>
<accession>A0AA88DWV8</accession>